<comment type="caution">
    <text evidence="2">The sequence shown here is derived from an EMBL/GenBank/DDBJ whole genome shotgun (WGS) entry which is preliminary data.</text>
</comment>
<dbReference type="Proteomes" id="UP001155110">
    <property type="component" value="Unassembled WGS sequence"/>
</dbReference>
<evidence type="ECO:0000313" key="3">
    <source>
        <dbReference type="Proteomes" id="UP001155110"/>
    </source>
</evidence>
<feature type="compositionally biased region" description="Polar residues" evidence="1">
    <location>
        <begin position="63"/>
        <end position="75"/>
    </location>
</feature>
<name>A0AAW5P7R9_9BACT</name>
<sequence length="253" mass="27222">MPSQNNKPAGALDRLLNEGTAGFDAGAAYDLYENGSNTPVKSGGSDTAITAEPANNPPRLTITPGSSSDDLEFTNESTGTWNEPLYFTWSPAFLISNIPQELEWVTFKFSTSGEDLGKGDTLIINRASQTFSGHPGFVSLVNQGGTSNSNIKYRFTLGSGSGDYLSDLSGGGIIIANNQNYTTAGSGYISISDNLRFTNQSGSKWSGIDRVKCEIRDSGDNNWYLFDVATFSSVDVPDLAELRITSLYHDLTY</sequence>
<organism evidence="2 3">
    <name type="scientific">Salinibacter ruber</name>
    <dbReference type="NCBI Taxonomy" id="146919"/>
    <lineage>
        <taxon>Bacteria</taxon>
        <taxon>Pseudomonadati</taxon>
        <taxon>Rhodothermota</taxon>
        <taxon>Rhodothermia</taxon>
        <taxon>Rhodothermales</taxon>
        <taxon>Salinibacteraceae</taxon>
        <taxon>Salinibacter</taxon>
    </lineage>
</organism>
<feature type="compositionally biased region" description="Polar residues" evidence="1">
    <location>
        <begin position="34"/>
        <end position="48"/>
    </location>
</feature>
<accession>A0AAW5P7R9</accession>
<evidence type="ECO:0000313" key="2">
    <source>
        <dbReference type="EMBL" id="MCS4157673.1"/>
    </source>
</evidence>
<evidence type="ECO:0000256" key="1">
    <source>
        <dbReference type="SAM" id="MobiDB-lite"/>
    </source>
</evidence>
<dbReference type="AlphaFoldDB" id="A0AAW5P7R9"/>
<dbReference type="RefSeq" id="WP_259258183.1">
    <property type="nucleotide sequence ID" value="NZ_JANTZM010000007.1"/>
</dbReference>
<proteinExistence type="predicted"/>
<dbReference type="EMBL" id="JANTZM010000007">
    <property type="protein sequence ID" value="MCS4157673.1"/>
    <property type="molecule type" value="Genomic_DNA"/>
</dbReference>
<feature type="region of interest" description="Disordered" evidence="1">
    <location>
        <begin position="34"/>
        <end position="75"/>
    </location>
</feature>
<gene>
    <name evidence="2" type="ORF">GGP99_001637</name>
</gene>
<reference evidence="2" key="1">
    <citation type="submission" date="2022-08" db="EMBL/GenBank/DDBJ databases">
        <title>Genomic Encyclopedia of Type Strains, Phase V (KMG-V): Genome sequencing to study the core and pangenomes of soil and plant-associated prokaryotes.</title>
        <authorList>
            <person name="Whitman W."/>
        </authorList>
    </citation>
    <scope>NUCLEOTIDE SEQUENCE</scope>
    <source>
        <strain evidence="2">SP3002</strain>
    </source>
</reference>
<protein>
    <submittedName>
        <fullName evidence="2">Uncharacterized protein</fullName>
    </submittedName>
</protein>